<feature type="transmembrane region" description="Helical" evidence="1">
    <location>
        <begin position="257"/>
        <end position="275"/>
    </location>
</feature>
<accession>A0A816DE50</accession>
<dbReference type="EMBL" id="CAJNOR010008748">
    <property type="protein sequence ID" value="CAF1637080.1"/>
    <property type="molecule type" value="Genomic_DNA"/>
</dbReference>
<organism evidence="2 3">
    <name type="scientific">Adineta ricciae</name>
    <name type="common">Rotifer</name>
    <dbReference type="NCBI Taxonomy" id="249248"/>
    <lineage>
        <taxon>Eukaryota</taxon>
        <taxon>Metazoa</taxon>
        <taxon>Spiralia</taxon>
        <taxon>Gnathifera</taxon>
        <taxon>Rotifera</taxon>
        <taxon>Eurotatoria</taxon>
        <taxon>Bdelloidea</taxon>
        <taxon>Adinetida</taxon>
        <taxon>Adinetidae</taxon>
        <taxon>Adineta</taxon>
    </lineage>
</organism>
<reference evidence="2" key="1">
    <citation type="submission" date="2021-02" db="EMBL/GenBank/DDBJ databases">
        <authorList>
            <person name="Nowell W R."/>
        </authorList>
    </citation>
    <scope>NUCLEOTIDE SEQUENCE</scope>
</reference>
<proteinExistence type="predicted"/>
<gene>
    <name evidence="2" type="ORF">XAT740_LOCUS52656</name>
</gene>
<feature type="transmembrane region" description="Helical" evidence="1">
    <location>
        <begin position="287"/>
        <end position="304"/>
    </location>
</feature>
<evidence type="ECO:0000256" key="1">
    <source>
        <dbReference type="SAM" id="Phobius"/>
    </source>
</evidence>
<dbReference type="Proteomes" id="UP000663828">
    <property type="component" value="Unassembled WGS sequence"/>
</dbReference>
<sequence length="417" mass="48280">TQWLGKSMAIHYPTSWERSVKGFFNQAMPDVTIPLKEKTQARSLSASLDEQGFVYFPSACTNGEKCPIHVALHGCQQGKYYVDDVFAVKAGYLEVAELNNIIVIFPQVARSLALPTNPMGCWDWWGYSSVYYATKGAPQMAAVKQMIDTVVGFSTSFQSSTNSISTGEVNGPGWRFRYVTTWILSVLSIYIIAALLYDILLILRGLNDAIIKQFRIHLDRFYCLMFSTSVGMGFFFHLLFFFNCISNHHHCPKYTDPLFFIHLMPFWYGLAEFLFVPHDTKRDIKTTPILVFIFCFIYFINYWLFVAQTHGHHPYGDPWPIWQWFVYFCFPLGMLALRLMAIIRRRLFYKRGLRSPCIYPQNELYANPWIGWHFDYSRLDQSEMQSINWKAIGAMSGILFTLISIWNLVYLVSSGSK</sequence>
<keyword evidence="3" id="KW-1185">Reference proteome</keyword>
<protein>
    <submittedName>
        <fullName evidence="2">Uncharacterized protein</fullName>
    </submittedName>
</protein>
<comment type="caution">
    <text evidence="2">The sequence shown here is derived from an EMBL/GenBank/DDBJ whole genome shotgun (WGS) entry which is preliminary data.</text>
</comment>
<keyword evidence="1" id="KW-1133">Transmembrane helix</keyword>
<keyword evidence="1" id="KW-0472">Membrane</keyword>
<dbReference type="SUPFAM" id="SSF53474">
    <property type="entry name" value="alpha/beta-Hydrolases"/>
    <property type="match status" value="1"/>
</dbReference>
<name>A0A816DE50_ADIRI</name>
<keyword evidence="1" id="KW-0812">Transmembrane</keyword>
<feature type="transmembrane region" description="Helical" evidence="1">
    <location>
        <begin position="221"/>
        <end position="242"/>
    </location>
</feature>
<dbReference type="InterPro" id="IPR029058">
    <property type="entry name" value="AB_hydrolase_fold"/>
</dbReference>
<feature type="non-terminal residue" evidence="2">
    <location>
        <position position="1"/>
    </location>
</feature>
<dbReference type="Gene3D" id="3.40.50.1820">
    <property type="entry name" value="alpha/beta hydrolase"/>
    <property type="match status" value="1"/>
</dbReference>
<feature type="transmembrane region" description="Helical" evidence="1">
    <location>
        <begin position="182"/>
        <end position="200"/>
    </location>
</feature>
<dbReference type="AlphaFoldDB" id="A0A816DE50"/>
<evidence type="ECO:0000313" key="3">
    <source>
        <dbReference type="Proteomes" id="UP000663828"/>
    </source>
</evidence>
<feature type="transmembrane region" description="Helical" evidence="1">
    <location>
        <begin position="391"/>
        <end position="412"/>
    </location>
</feature>
<feature type="transmembrane region" description="Helical" evidence="1">
    <location>
        <begin position="324"/>
        <end position="343"/>
    </location>
</feature>
<evidence type="ECO:0000313" key="2">
    <source>
        <dbReference type="EMBL" id="CAF1637080.1"/>
    </source>
</evidence>